<reference evidence="1 2" key="1">
    <citation type="submission" date="2018-11" db="EMBL/GenBank/DDBJ databases">
        <authorList>
            <consortium name="Pathogen Informatics"/>
        </authorList>
    </citation>
    <scope>NUCLEOTIDE SEQUENCE [LARGE SCALE GENOMIC DNA]</scope>
</reference>
<protein>
    <submittedName>
        <fullName evidence="1">Uncharacterized protein</fullName>
    </submittedName>
</protein>
<dbReference type="EMBL" id="UYYB01102188">
    <property type="protein sequence ID" value="VDM78508.1"/>
    <property type="molecule type" value="Genomic_DNA"/>
</dbReference>
<dbReference type="AlphaFoldDB" id="A0A3P7LH36"/>
<dbReference type="Proteomes" id="UP000270094">
    <property type="component" value="Unassembled WGS sequence"/>
</dbReference>
<sequence length="75" mass="8699">MDFDFDPDPYAIYRRSVEFLLPAEERMLPVVEKLNGEEGKLTRPRMWYQTCSSKFPPGARIDMVYAAGDLHSMLV</sequence>
<dbReference type="OrthoDB" id="5861135at2759"/>
<keyword evidence="2" id="KW-1185">Reference proteome</keyword>
<name>A0A3P7LH36_STRVU</name>
<gene>
    <name evidence="1" type="ORF">SVUK_LOCUS13506</name>
</gene>
<accession>A0A3P7LH36</accession>
<organism evidence="1 2">
    <name type="scientific">Strongylus vulgaris</name>
    <name type="common">Blood worm</name>
    <dbReference type="NCBI Taxonomy" id="40348"/>
    <lineage>
        <taxon>Eukaryota</taxon>
        <taxon>Metazoa</taxon>
        <taxon>Ecdysozoa</taxon>
        <taxon>Nematoda</taxon>
        <taxon>Chromadorea</taxon>
        <taxon>Rhabditida</taxon>
        <taxon>Rhabditina</taxon>
        <taxon>Rhabditomorpha</taxon>
        <taxon>Strongyloidea</taxon>
        <taxon>Strongylidae</taxon>
        <taxon>Strongylus</taxon>
    </lineage>
</organism>
<proteinExistence type="predicted"/>
<evidence type="ECO:0000313" key="2">
    <source>
        <dbReference type="Proteomes" id="UP000270094"/>
    </source>
</evidence>
<evidence type="ECO:0000313" key="1">
    <source>
        <dbReference type="EMBL" id="VDM78508.1"/>
    </source>
</evidence>